<proteinExistence type="inferred from homology"/>
<dbReference type="OrthoDB" id="206201at2759"/>
<feature type="domain" description="Peptidase S8/S53" evidence="6">
    <location>
        <begin position="1"/>
        <end position="133"/>
    </location>
</feature>
<dbReference type="GO" id="GO:0006508">
    <property type="term" value="P:proteolysis"/>
    <property type="evidence" value="ECO:0007669"/>
    <property type="project" value="UniProtKB-KW"/>
</dbReference>
<keyword evidence="4" id="KW-0720">Serine protease</keyword>
<dbReference type="SUPFAM" id="SSF52743">
    <property type="entry name" value="Subtilisin-like"/>
    <property type="match status" value="1"/>
</dbReference>
<evidence type="ECO:0000313" key="8">
    <source>
        <dbReference type="Proteomes" id="UP000276215"/>
    </source>
</evidence>
<evidence type="ECO:0000256" key="2">
    <source>
        <dbReference type="ARBA" id="ARBA00022670"/>
    </source>
</evidence>
<dbReference type="AlphaFoldDB" id="A0A3N4JNE7"/>
<evidence type="ECO:0000256" key="4">
    <source>
        <dbReference type="ARBA" id="ARBA00022825"/>
    </source>
</evidence>
<dbReference type="InterPro" id="IPR000209">
    <property type="entry name" value="Peptidase_S8/S53_dom"/>
</dbReference>
<evidence type="ECO:0000259" key="6">
    <source>
        <dbReference type="Pfam" id="PF00082"/>
    </source>
</evidence>
<dbReference type="PANTHER" id="PTHR43806:SF58">
    <property type="entry name" value="ALKALINE PROTEASE 1-RELATED"/>
    <property type="match status" value="1"/>
</dbReference>
<keyword evidence="8" id="KW-1185">Reference proteome</keyword>
<name>A0A3N4JNE7_9PEZI</name>
<dbReference type="PROSITE" id="PS51892">
    <property type="entry name" value="SUBTILASE"/>
    <property type="match status" value="1"/>
</dbReference>
<gene>
    <name evidence="7" type="ORF">L873DRAFT_1745416</name>
</gene>
<sequence length="161" mass="16031">MSLGGQSSRAMNDAVAAIVRMGLTVCAAAGNENEPADTSSPASEPTVITVGAIGDDDSEADFSNCGKIVDILAPGINITSAWIDVLGGTSLNKTRTINGTSMATPHVTGLAAYLIAKEGLSGSTAVTKRIKALAAKNSHQAAGLKAGSPNLIAYNGAASST</sequence>
<dbReference type="PANTHER" id="PTHR43806">
    <property type="entry name" value="PEPTIDASE S8"/>
    <property type="match status" value="1"/>
</dbReference>
<dbReference type="STRING" id="1336337.A0A3N4JNE7"/>
<dbReference type="InterPro" id="IPR050131">
    <property type="entry name" value="Peptidase_S8_subtilisin-like"/>
</dbReference>
<dbReference type="GO" id="GO:0004252">
    <property type="term" value="F:serine-type endopeptidase activity"/>
    <property type="evidence" value="ECO:0007669"/>
    <property type="project" value="InterPro"/>
</dbReference>
<comment type="similarity">
    <text evidence="1 5">Belongs to the peptidase S8 family.</text>
</comment>
<evidence type="ECO:0000256" key="3">
    <source>
        <dbReference type="ARBA" id="ARBA00022801"/>
    </source>
</evidence>
<accession>A0A3N4JNE7</accession>
<dbReference type="Pfam" id="PF00082">
    <property type="entry name" value="Peptidase_S8"/>
    <property type="match status" value="1"/>
</dbReference>
<dbReference type="Proteomes" id="UP000276215">
    <property type="component" value="Unassembled WGS sequence"/>
</dbReference>
<comment type="caution">
    <text evidence="5">Lacks conserved residue(s) required for the propagation of feature annotation.</text>
</comment>
<reference evidence="7 8" key="1">
    <citation type="journal article" date="2018" name="Nat. Ecol. Evol.">
        <title>Pezizomycetes genomes reveal the molecular basis of ectomycorrhizal truffle lifestyle.</title>
        <authorList>
            <person name="Murat C."/>
            <person name="Payen T."/>
            <person name="Noel B."/>
            <person name="Kuo A."/>
            <person name="Morin E."/>
            <person name="Chen J."/>
            <person name="Kohler A."/>
            <person name="Krizsan K."/>
            <person name="Balestrini R."/>
            <person name="Da Silva C."/>
            <person name="Montanini B."/>
            <person name="Hainaut M."/>
            <person name="Levati E."/>
            <person name="Barry K.W."/>
            <person name="Belfiori B."/>
            <person name="Cichocki N."/>
            <person name="Clum A."/>
            <person name="Dockter R.B."/>
            <person name="Fauchery L."/>
            <person name="Guy J."/>
            <person name="Iotti M."/>
            <person name="Le Tacon F."/>
            <person name="Lindquist E.A."/>
            <person name="Lipzen A."/>
            <person name="Malagnac F."/>
            <person name="Mello A."/>
            <person name="Molinier V."/>
            <person name="Miyauchi S."/>
            <person name="Poulain J."/>
            <person name="Riccioni C."/>
            <person name="Rubini A."/>
            <person name="Sitrit Y."/>
            <person name="Splivallo R."/>
            <person name="Traeger S."/>
            <person name="Wang M."/>
            <person name="Zifcakova L."/>
            <person name="Wipf D."/>
            <person name="Zambonelli A."/>
            <person name="Paolocci F."/>
            <person name="Nowrousian M."/>
            <person name="Ottonello S."/>
            <person name="Baldrian P."/>
            <person name="Spatafora J.W."/>
            <person name="Henrissat B."/>
            <person name="Nagy L.G."/>
            <person name="Aury J.M."/>
            <person name="Wincker P."/>
            <person name="Grigoriev I.V."/>
            <person name="Bonfante P."/>
            <person name="Martin F.M."/>
        </authorList>
    </citation>
    <scope>NUCLEOTIDE SEQUENCE [LARGE SCALE GENOMIC DNA]</scope>
    <source>
        <strain evidence="7 8">120613-1</strain>
    </source>
</reference>
<keyword evidence="3" id="KW-0378">Hydrolase</keyword>
<evidence type="ECO:0000256" key="5">
    <source>
        <dbReference type="PROSITE-ProRule" id="PRU01240"/>
    </source>
</evidence>
<organism evidence="7 8">
    <name type="scientific">Choiromyces venosus 120613-1</name>
    <dbReference type="NCBI Taxonomy" id="1336337"/>
    <lineage>
        <taxon>Eukaryota</taxon>
        <taxon>Fungi</taxon>
        <taxon>Dikarya</taxon>
        <taxon>Ascomycota</taxon>
        <taxon>Pezizomycotina</taxon>
        <taxon>Pezizomycetes</taxon>
        <taxon>Pezizales</taxon>
        <taxon>Tuberaceae</taxon>
        <taxon>Choiromyces</taxon>
    </lineage>
</organism>
<evidence type="ECO:0000256" key="1">
    <source>
        <dbReference type="ARBA" id="ARBA00011073"/>
    </source>
</evidence>
<dbReference type="Gene3D" id="3.40.50.200">
    <property type="entry name" value="Peptidase S8/S53 domain"/>
    <property type="match status" value="1"/>
</dbReference>
<protein>
    <submittedName>
        <fullName evidence="7">Subtilisin-like protein</fullName>
    </submittedName>
</protein>
<dbReference type="EMBL" id="ML120426">
    <property type="protein sequence ID" value="RPA95404.1"/>
    <property type="molecule type" value="Genomic_DNA"/>
</dbReference>
<evidence type="ECO:0000313" key="7">
    <source>
        <dbReference type="EMBL" id="RPA95404.1"/>
    </source>
</evidence>
<keyword evidence="2" id="KW-0645">Protease</keyword>
<dbReference type="PROSITE" id="PS00138">
    <property type="entry name" value="SUBTILASE_SER"/>
    <property type="match status" value="1"/>
</dbReference>
<dbReference type="InterPro" id="IPR036852">
    <property type="entry name" value="Peptidase_S8/S53_dom_sf"/>
</dbReference>
<dbReference type="InterPro" id="IPR023828">
    <property type="entry name" value="Peptidase_S8_Ser-AS"/>
</dbReference>